<evidence type="ECO:0000313" key="2">
    <source>
        <dbReference type="Proteomes" id="UP000077623"/>
    </source>
</evidence>
<name>A0A1A9QDH4_9MOLU</name>
<gene>
    <name evidence="1" type="ORF">A6V39_04000</name>
</gene>
<reference evidence="2" key="1">
    <citation type="submission" date="2016-04" db="EMBL/GenBank/DDBJ databases">
        <authorList>
            <person name="Quiroz-Castaneda R.E."/>
            <person name="Martinez-Ocampo F."/>
        </authorList>
    </citation>
    <scope>NUCLEOTIDE SEQUENCE [LARGE SCALE GENOMIC DNA]</scope>
    <source>
        <strain evidence="2">INIFAP01</strain>
    </source>
</reference>
<proteinExistence type="predicted"/>
<evidence type="ECO:0000313" key="1">
    <source>
        <dbReference type="EMBL" id="OAL10051.1"/>
    </source>
</evidence>
<comment type="caution">
    <text evidence="1">The sequence shown here is derived from an EMBL/GenBank/DDBJ whole genome shotgun (WGS) entry which is preliminary data.</text>
</comment>
<protein>
    <submittedName>
        <fullName evidence="1">Uncharacterized protein</fullName>
    </submittedName>
</protein>
<accession>A0A1A9QDH4</accession>
<dbReference type="AlphaFoldDB" id="A0A1A9QDH4"/>
<keyword evidence="2" id="KW-1185">Reference proteome</keyword>
<sequence length="314" mass="36589">MSVKVRSIALLLSSLITGGGAWLGYELNKPKTVEGFIEWKGLKLASETDENLWKALYFQNKSELDSKVGSVDALKKKCVKLAKEAISYVDKNVEYAEKYCVNTLRSRKARIIAKGFDESKFLSTDEDYKVAFTFNKYSSTFISYLNDSEITKDSEFVDEKPEDEKNKKLLDAYKKYCKNVLEEDGTKIEVAKQLCSKYDYTNAEEFAKSKGYLVKDKGELRKEFPKYKQPDGQEKKKYLIGNSLLEDIKESNEKGKEDSWIVLTKEEDKFEERFNIYCQKQKDRKLFENKFHKEDWPKFKERCLKEDPAKKTVS</sequence>
<dbReference type="RefSeq" id="WP_187150438.1">
    <property type="nucleotide sequence ID" value="NZ_LWUJ01000012.1"/>
</dbReference>
<dbReference type="EMBL" id="LWUJ01000012">
    <property type="protein sequence ID" value="OAL10051.1"/>
    <property type="molecule type" value="Genomic_DNA"/>
</dbReference>
<dbReference type="Proteomes" id="UP000077623">
    <property type="component" value="Unassembled WGS sequence"/>
</dbReference>
<dbReference type="STRING" id="432608.A6V39_04000"/>
<organism evidence="1 2">
    <name type="scientific">Candidatus Mycoplasma haematobovis</name>
    <dbReference type="NCBI Taxonomy" id="432608"/>
    <lineage>
        <taxon>Bacteria</taxon>
        <taxon>Bacillati</taxon>
        <taxon>Mycoplasmatota</taxon>
        <taxon>Mollicutes</taxon>
        <taxon>Mycoplasmataceae</taxon>
        <taxon>Mycoplasma</taxon>
    </lineage>
</organism>